<reference evidence="1 2" key="1">
    <citation type="submission" date="2020-07" db="EMBL/GenBank/DDBJ databases">
        <authorList>
            <person name="Sun Q."/>
        </authorList>
    </citation>
    <scope>NUCLEOTIDE SEQUENCE [LARGE SCALE GENOMIC DNA]</scope>
    <source>
        <strain evidence="1 2">CGMCC 1.13654</strain>
    </source>
</reference>
<proteinExistence type="predicted"/>
<accession>A0A838LD09</accession>
<dbReference type="RefSeq" id="WP_160365365.1">
    <property type="nucleotide sequence ID" value="NZ_JACEIB010000025.1"/>
</dbReference>
<comment type="caution">
    <text evidence="1">The sequence shown here is derived from an EMBL/GenBank/DDBJ whole genome shotgun (WGS) entry which is preliminary data.</text>
</comment>
<dbReference type="AlphaFoldDB" id="A0A838LD09"/>
<sequence length="124" mass="12890">MSAQARLKACEAKFATLNLVDEALLTRTAITAEMIDSVAPPVTIPAGDPRLAKLTAALQGVALEPAKLPQFELKLRVAVKCADGSTLTLLGSPTGQDGRLDLSVDGDTASTHTPLRKALEALAN</sequence>
<name>A0A838LD09_9SPHN</name>
<evidence type="ECO:0000313" key="2">
    <source>
        <dbReference type="Proteomes" id="UP000570166"/>
    </source>
</evidence>
<dbReference type="Proteomes" id="UP000570166">
    <property type="component" value="Unassembled WGS sequence"/>
</dbReference>
<dbReference type="EMBL" id="JACEIB010000025">
    <property type="protein sequence ID" value="MBA2935378.1"/>
    <property type="molecule type" value="Genomic_DNA"/>
</dbReference>
<protein>
    <submittedName>
        <fullName evidence="1">Uncharacterized protein</fullName>
    </submittedName>
</protein>
<keyword evidence="2" id="KW-1185">Reference proteome</keyword>
<organism evidence="1 2">
    <name type="scientific">Sphingomonas chungangi</name>
    <dbReference type="NCBI Taxonomy" id="2683589"/>
    <lineage>
        <taxon>Bacteria</taxon>
        <taxon>Pseudomonadati</taxon>
        <taxon>Pseudomonadota</taxon>
        <taxon>Alphaproteobacteria</taxon>
        <taxon>Sphingomonadales</taxon>
        <taxon>Sphingomonadaceae</taxon>
        <taxon>Sphingomonas</taxon>
    </lineage>
</organism>
<evidence type="ECO:0000313" key="1">
    <source>
        <dbReference type="EMBL" id="MBA2935378.1"/>
    </source>
</evidence>
<gene>
    <name evidence="1" type="ORF">HZF05_14925</name>
</gene>